<accession>C6LLE5</accession>
<name>C6LLE5_9FIRM</name>
<protein>
    <submittedName>
        <fullName evidence="1">Uncharacterized protein</fullName>
    </submittedName>
</protein>
<evidence type="ECO:0000313" key="2">
    <source>
        <dbReference type="Proteomes" id="UP000005561"/>
    </source>
</evidence>
<dbReference type="Proteomes" id="UP000005561">
    <property type="component" value="Unassembled WGS sequence"/>
</dbReference>
<sequence>MQIVKKTPGGKRKLGIPVLFLTIYRARRHPARRACEMAHGAQIANKAVKND</sequence>
<dbReference type="EMBL" id="ACCL02000029">
    <property type="protein sequence ID" value="EET58568.1"/>
    <property type="molecule type" value="Genomic_DNA"/>
</dbReference>
<evidence type="ECO:0000313" key="1">
    <source>
        <dbReference type="EMBL" id="EET58568.1"/>
    </source>
</evidence>
<dbReference type="AlphaFoldDB" id="C6LLE5"/>
<gene>
    <name evidence="1" type="ORF">BRYFOR_09492</name>
</gene>
<reference evidence="1" key="1">
    <citation type="submission" date="2009-07" db="EMBL/GenBank/DDBJ databases">
        <authorList>
            <person name="Weinstock G."/>
            <person name="Sodergren E."/>
            <person name="Clifton S."/>
            <person name="Fulton L."/>
            <person name="Fulton B."/>
            <person name="Courtney L."/>
            <person name="Fronick C."/>
            <person name="Harrison M."/>
            <person name="Strong C."/>
            <person name="Farmer C."/>
            <person name="Delahaunty K."/>
            <person name="Markovic C."/>
            <person name="Hall O."/>
            <person name="Minx P."/>
            <person name="Tomlinson C."/>
            <person name="Mitreva M."/>
            <person name="Nelson J."/>
            <person name="Hou S."/>
            <person name="Wollam A."/>
            <person name="Pepin K.H."/>
            <person name="Johnson M."/>
            <person name="Bhonagiri V."/>
            <person name="Nash W.E."/>
            <person name="Warren W."/>
            <person name="Chinwalla A."/>
            <person name="Mardis E.R."/>
            <person name="Wilson R.K."/>
        </authorList>
    </citation>
    <scope>NUCLEOTIDE SEQUENCE [LARGE SCALE GENOMIC DNA]</scope>
    <source>
        <strain evidence="1">DSM 14469</strain>
    </source>
</reference>
<comment type="caution">
    <text evidence="1">The sequence shown here is derived from an EMBL/GenBank/DDBJ whole genome shotgun (WGS) entry which is preliminary data.</text>
</comment>
<keyword evidence="2" id="KW-1185">Reference proteome</keyword>
<proteinExistence type="predicted"/>
<organism evidence="1 2">
    <name type="scientific">Marvinbryantia formatexigens DSM 14469</name>
    <dbReference type="NCBI Taxonomy" id="478749"/>
    <lineage>
        <taxon>Bacteria</taxon>
        <taxon>Bacillati</taxon>
        <taxon>Bacillota</taxon>
        <taxon>Clostridia</taxon>
        <taxon>Lachnospirales</taxon>
        <taxon>Lachnospiraceae</taxon>
        <taxon>Marvinbryantia</taxon>
    </lineage>
</organism>